<name>A0A2G9S4U1_AQUCT</name>
<dbReference type="EMBL" id="KV926660">
    <property type="protein sequence ID" value="PIO35146.1"/>
    <property type="molecule type" value="Genomic_DNA"/>
</dbReference>
<organism evidence="1 2">
    <name type="scientific">Aquarana catesbeiana</name>
    <name type="common">American bullfrog</name>
    <name type="synonym">Rana catesbeiana</name>
    <dbReference type="NCBI Taxonomy" id="8400"/>
    <lineage>
        <taxon>Eukaryota</taxon>
        <taxon>Metazoa</taxon>
        <taxon>Chordata</taxon>
        <taxon>Craniata</taxon>
        <taxon>Vertebrata</taxon>
        <taxon>Euteleostomi</taxon>
        <taxon>Amphibia</taxon>
        <taxon>Batrachia</taxon>
        <taxon>Anura</taxon>
        <taxon>Neobatrachia</taxon>
        <taxon>Ranoidea</taxon>
        <taxon>Ranidae</taxon>
        <taxon>Aquarana</taxon>
    </lineage>
</organism>
<evidence type="ECO:0000313" key="2">
    <source>
        <dbReference type="Proteomes" id="UP000228934"/>
    </source>
</evidence>
<dbReference type="AlphaFoldDB" id="A0A2G9S4U1"/>
<accession>A0A2G9S4U1</accession>
<keyword evidence="2" id="KW-1185">Reference proteome</keyword>
<dbReference type="Proteomes" id="UP000228934">
    <property type="component" value="Unassembled WGS sequence"/>
</dbReference>
<sequence length="70" mass="7979">MQNLFEERLKPRTREQNVGKHLPVQKILSMCMSVWPTKAGRSASFCWMCMLGNPAADRLRSALSATGRER</sequence>
<proteinExistence type="predicted"/>
<protein>
    <submittedName>
        <fullName evidence="1">Uncharacterized protein</fullName>
    </submittedName>
</protein>
<gene>
    <name evidence="1" type="ORF">AB205_0194270</name>
</gene>
<evidence type="ECO:0000313" key="1">
    <source>
        <dbReference type="EMBL" id="PIO35146.1"/>
    </source>
</evidence>
<reference evidence="2" key="1">
    <citation type="journal article" date="2017" name="Nat. Commun.">
        <title>The North American bullfrog draft genome provides insight into hormonal regulation of long noncoding RNA.</title>
        <authorList>
            <person name="Hammond S.A."/>
            <person name="Warren R.L."/>
            <person name="Vandervalk B.P."/>
            <person name="Kucuk E."/>
            <person name="Khan H."/>
            <person name="Gibb E.A."/>
            <person name="Pandoh P."/>
            <person name="Kirk H."/>
            <person name="Zhao Y."/>
            <person name="Jones M."/>
            <person name="Mungall A.J."/>
            <person name="Coope R."/>
            <person name="Pleasance S."/>
            <person name="Moore R.A."/>
            <person name="Holt R.A."/>
            <person name="Round J.M."/>
            <person name="Ohora S."/>
            <person name="Walle B.V."/>
            <person name="Veldhoen N."/>
            <person name="Helbing C.C."/>
            <person name="Birol I."/>
        </authorList>
    </citation>
    <scope>NUCLEOTIDE SEQUENCE [LARGE SCALE GENOMIC DNA]</scope>
</reference>